<evidence type="ECO:0000313" key="4">
    <source>
        <dbReference type="EMBL" id="EHH53234.1"/>
    </source>
</evidence>
<evidence type="ECO:0000256" key="1">
    <source>
        <dbReference type="ARBA" id="ARBA00022741"/>
    </source>
</evidence>
<feature type="transmembrane region" description="Helical" evidence="3">
    <location>
        <begin position="80"/>
        <end position="99"/>
    </location>
</feature>
<accession>G7P416</accession>
<keyword evidence="2" id="KW-0067">ATP-binding</keyword>
<evidence type="ECO:0000256" key="2">
    <source>
        <dbReference type="ARBA" id="ARBA00022840"/>
    </source>
</evidence>
<name>G7P416_MACFA</name>
<dbReference type="PANTHER" id="PTHR48103:SF2">
    <property type="entry name" value="MIDASIN"/>
    <property type="match status" value="1"/>
</dbReference>
<keyword evidence="3" id="KW-1133">Transmembrane helix</keyword>
<dbReference type="GO" id="GO:0005634">
    <property type="term" value="C:nucleus"/>
    <property type="evidence" value="ECO:0007669"/>
    <property type="project" value="TreeGrafter"/>
</dbReference>
<dbReference type="GO" id="GO:0030687">
    <property type="term" value="C:preribosome, large subunit precursor"/>
    <property type="evidence" value="ECO:0007669"/>
    <property type="project" value="TreeGrafter"/>
</dbReference>
<sequence>MQNKTACSTSSSFPTLCPSLKECATVGYSLNFCVFQPIPEPKGGRLIQVEGYWIAVGDKEPTIDETYILTSSVKLNLRDIVRVVSAGCVGFFLAVLNLIQA</sequence>
<protein>
    <submittedName>
        <fullName evidence="4">Uncharacterized protein</fullName>
    </submittedName>
</protein>
<dbReference type="GO" id="GO:0000055">
    <property type="term" value="P:ribosomal large subunit export from nucleus"/>
    <property type="evidence" value="ECO:0007669"/>
    <property type="project" value="TreeGrafter"/>
</dbReference>
<reference evidence="4" key="1">
    <citation type="journal article" date="2011" name="Nat. Biotechnol.">
        <title>Genome sequencing and comparison of two nonhuman primate animal models, the cynomolgus and Chinese rhesus macaques.</title>
        <authorList>
            <person name="Yan G."/>
            <person name="Zhang G."/>
            <person name="Fang X."/>
            <person name="Zhang Y."/>
            <person name="Li C."/>
            <person name="Ling F."/>
            <person name="Cooper D.N."/>
            <person name="Li Q."/>
            <person name="Li Y."/>
            <person name="van Gool A.J."/>
            <person name="Du H."/>
            <person name="Chen J."/>
            <person name="Chen R."/>
            <person name="Zhang P."/>
            <person name="Huang Z."/>
            <person name="Thompson J.R."/>
            <person name="Meng Y."/>
            <person name="Bai Y."/>
            <person name="Wang J."/>
            <person name="Zhuo M."/>
            <person name="Wang T."/>
            <person name="Huang Y."/>
            <person name="Wei L."/>
            <person name="Li J."/>
            <person name="Wang Z."/>
            <person name="Hu H."/>
            <person name="Yang P."/>
            <person name="Le L."/>
            <person name="Stenson P.D."/>
            <person name="Li B."/>
            <person name="Liu X."/>
            <person name="Ball E.V."/>
            <person name="An N."/>
            <person name="Huang Q."/>
            <person name="Zhang Y."/>
            <person name="Fan W."/>
            <person name="Zhang X."/>
            <person name="Li Y."/>
            <person name="Wang W."/>
            <person name="Katze M.G."/>
            <person name="Su B."/>
            <person name="Nielsen R."/>
            <person name="Yang H."/>
            <person name="Wang J."/>
            <person name="Wang X."/>
            <person name="Wang J."/>
        </authorList>
    </citation>
    <scope>NUCLEOTIDE SEQUENCE [LARGE SCALE GENOMIC DNA]</scope>
    <source>
        <strain evidence="4">CE-4</strain>
    </source>
</reference>
<dbReference type="PANTHER" id="PTHR48103">
    <property type="entry name" value="MIDASIN-RELATED"/>
    <property type="match status" value="1"/>
</dbReference>
<evidence type="ECO:0000256" key="3">
    <source>
        <dbReference type="SAM" id="Phobius"/>
    </source>
</evidence>
<dbReference type="AlphaFoldDB" id="G7P416"/>
<keyword evidence="3" id="KW-0472">Membrane</keyword>
<keyword evidence="1" id="KW-0547">Nucleotide-binding</keyword>
<gene>
    <name evidence="4" type="ORF">EGM_13836</name>
</gene>
<dbReference type="Proteomes" id="UP000009130">
    <property type="component" value="Chromosome 4"/>
</dbReference>
<dbReference type="GO" id="GO:0000027">
    <property type="term" value="P:ribosomal large subunit assembly"/>
    <property type="evidence" value="ECO:0007669"/>
    <property type="project" value="TreeGrafter"/>
</dbReference>
<organism>
    <name type="scientific">Macaca fascicularis</name>
    <name type="common">Crab-eating macaque</name>
    <name type="synonym">Cynomolgus monkey</name>
    <dbReference type="NCBI Taxonomy" id="9541"/>
    <lineage>
        <taxon>Eukaryota</taxon>
        <taxon>Metazoa</taxon>
        <taxon>Chordata</taxon>
        <taxon>Craniata</taxon>
        <taxon>Vertebrata</taxon>
        <taxon>Euteleostomi</taxon>
        <taxon>Mammalia</taxon>
        <taxon>Eutheria</taxon>
        <taxon>Euarchontoglires</taxon>
        <taxon>Primates</taxon>
        <taxon>Haplorrhini</taxon>
        <taxon>Catarrhini</taxon>
        <taxon>Cercopithecidae</taxon>
        <taxon>Cercopithecinae</taxon>
        <taxon>Macaca</taxon>
    </lineage>
</organism>
<keyword evidence="3" id="KW-0812">Transmembrane</keyword>
<proteinExistence type="predicted"/>
<dbReference type="EMBL" id="CM001279">
    <property type="protein sequence ID" value="EHH53234.1"/>
    <property type="molecule type" value="Genomic_DNA"/>
</dbReference>
<dbReference type="GO" id="GO:0005524">
    <property type="term" value="F:ATP binding"/>
    <property type="evidence" value="ECO:0007669"/>
    <property type="project" value="UniProtKB-KW"/>
</dbReference>